<comment type="subcellular location">
    <subcellularLocation>
        <location evidence="1">Membrane</location>
        <topology evidence="1">Multi-pass membrane protein</topology>
    </subcellularLocation>
</comment>
<comment type="similarity">
    <text evidence="2">Belongs to the cation transport ATPase (P-type) (TC 3.A.3) family. Type V subfamily.</text>
</comment>
<evidence type="ECO:0000256" key="9">
    <source>
        <dbReference type="ARBA" id="ARBA00022989"/>
    </source>
</evidence>
<sequence length="1742" mass="200018">MQFIYTLEKLNQFNLDLNGEIIEISAGNCDTLITTTTGDCYELCFEPRFSSENPKAKKLNVGNVIKAKVAFEHRLVLTNEGKVYSYGYNNYGHMGIENLSSSQEPVLIEYFTQNNIKIIDIEVGCYQSYCISSNHDLYAFGYNSSGEIGLPDGGNIRTPTKIASNVKRVLSGDYAFFFFYEDFEGNFFGSGSNSTGQLGISKKISTVILEKIPELKGKKVIEISCGYQHSAAVIENEQGFHDVLIAGGPFNKQNLKFRKVKGFENRKVVGICSYCWDGSLLTNQAEIYNYNKNEDFVVEKKLTELLSENIFSFRYEMSGSRKIIYSVAAKNMIVEDFENFLKSQEFSDISIRGNDGSNIKAHKFILNGRICYPNEIEFEKLIGILNEKDKNQIEEFLSFVYTGKCHNSGIINEIGEELGIESFYQKNSGIKKILEFTQGMYYEEESKDFKIIVQNEEIKVHKMILIIRSDLYRGMFLSVVEDLSNKVSDYTGRSIKEVKSIIKFLYFDEIDEDLDEEMIEDFQDKAFLLKKRPIYLRFDITPFGFIYLYLLKEFFQVARNWEWETKTFTVLSLPFTILFQIVLLLSSHWSLSISSRIKYSIQKSIETSDYIAIFPQKNFGSPEIVKIQKDPKKQENFVWNFRTEQNKNENEKENQEIFYNISFLFQKTKYVYQQKGYFKKIDFPTKWNIGDYLEYFHRDIKSISSLQSKYGNNQIDFPNQTFKELFIEHALAPFFVFQVFCILLWTFDEYWYFSLFTLLMLIVFESNVVRQRLRNFDHIRKMQTKPTNCNVFREGKWKKILTTELIPGDIISVVKNTTPTCDLLLLSGKCVVNESMLTGESVPLLKESIMSEDKETKFNTKDYKIHVIFAGTTVVQSINEQAQEKDNQNMIQSAKYRAPEKGCPAFVLKTGFATDQGKLLKKIFFGSSRVTANNKESLLFILLLLVFALFAAAYLLYEGLKKPDRNIYKLVLEATLIVTSVVPPELPMELSLAVNTSLQELSKLNIFCTEPFRIPFAGKVDVCCFDKTGTLTSDKIKFEGIKGLEINNKTSRDLIPPHDIPLKISTILAGCHSLMTIDRSLVGDPTEVVTIKGIKWILQDENTTISPQPRSGKRKRISIIQRFPFLSKLKRMTTVVKVTSETKKRTLIITKGAPEMIKNFLVNAPENYDEIYRESTLNGSRVLAIAYKEIEENSDEVIKEIPREQLESGLIFSGFLVFAMTIKPGTQETIDHLLNSSHSVVMITGDNILTAVHVARKINILEKQELIVYKKHGEQNAQFGLEGRSIDDRIVVDLSKIKENELKKYELCVTGEVYQYILESGELSRYLEHINVYARVLPDQKESVILEMKKKGKSTLMCGDGTNDVRALKESDVGIALLNSGEIKKTAQPKRAPQSLSDFLDAEDTATIQLGDASMASPFTSKLNIIDGVVDVIKQGRCTLVTTLQMYKILALNCLVAAYSLSVLYLQGLKFGDRQMTLTGIVISICFFFLTRAKPLRLLSPERPFSRVFSPYILITIFVQFALHLLSIILLSKLIPILSPYRFETDIDLAKEFEPSIFNSSMYILSVSFQATTFLVNYMGYPFMQGLLENKFLSYLLFFILGLMVMLSLEILPPLNSLFQLAPFRSWKLKLFILVLIFFDLLLSFAFDRLFYYIFKFRPHLSQKRLEIVHQNFEEEKKRIRLEKEKQKEKEKENSESGFDLTKFAEKLTGKKLHHQKKKKGISKATLVRKYGGNKLKSKKNN</sequence>
<dbReference type="Gene3D" id="2.130.10.30">
    <property type="entry name" value="Regulator of chromosome condensation 1/beta-lactamase-inhibitor protein II"/>
    <property type="match status" value="1"/>
</dbReference>
<dbReference type="Gene3D" id="3.30.710.10">
    <property type="entry name" value="Potassium Channel Kv1.1, Chain A"/>
    <property type="match status" value="2"/>
</dbReference>
<feature type="repeat" description="RCC1" evidence="11">
    <location>
        <begin position="135"/>
        <end position="182"/>
    </location>
</feature>
<keyword evidence="7" id="KW-0460">Magnesium</keyword>
<dbReference type="SFLD" id="SFLDS00003">
    <property type="entry name" value="Haloacid_Dehalogenase"/>
    <property type="match status" value="1"/>
</dbReference>
<keyword evidence="9 13" id="KW-1133">Transmembrane helix</keyword>
<dbReference type="GO" id="GO:0006874">
    <property type="term" value="P:intracellular calcium ion homeostasis"/>
    <property type="evidence" value="ECO:0007669"/>
    <property type="project" value="TreeGrafter"/>
</dbReference>
<dbReference type="OrthoDB" id="48943at2759"/>
<feature type="repeat" description="RCC1" evidence="11">
    <location>
        <begin position="185"/>
        <end position="236"/>
    </location>
</feature>
<evidence type="ECO:0000256" key="8">
    <source>
        <dbReference type="ARBA" id="ARBA00022967"/>
    </source>
</evidence>
<dbReference type="Pfam" id="PF13246">
    <property type="entry name" value="Cation_ATPase"/>
    <property type="match status" value="1"/>
</dbReference>
<evidence type="ECO:0000256" key="2">
    <source>
        <dbReference type="ARBA" id="ARBA00006000"/>
    </source>
</evidence>
<dbReference type="NCBIfam" id="TIGR01494">
    <property type="entry name" value="ATPase_P-type"/>
    <property type="match status" value="1"/>
</dbReference>
<feature type="transmembrane region" description="Helical" evidence="13">
    <location>
        <begin position="1592"/>
        <end position="1612"/>
    </location>
</feature>
<evidence type="ECO:0000256" key="4">
    <source>
        <dbReference type="ARBA" id="ARBA00022723"/>
    </source>
</evidence>
<dbReference type="Pfam" id="PF23143">
    <property type="entry name" value="2TM_P5A-ATPase"/>
    <property type="match status" value="1"/>
</dbReference>
<evidence type="ECO:0000256" key="12">
    <source>
        <dbReference type="SAM" id="Coils"/>
    </source>
</evidence>
<dbReference type="InterPro" id="IPR000210">
    <property type="entry name" value="BTB/POZ_dom"/>
</dbReference>
<dbReference type="PANTHER" id="PTHR45630:SF7">
    <property type="entry name" value="ENDOPLASMIC RETICULUM TRANSMEMBRANE HELIX TRANSLOCASE"/>
    <property type="match status" value="1"/>
</dbReference>
<feature type="transmembrane region" description="Helical" evidence="13">
    <location>
        <begin position="534"/>
        <end position="551"/>
    </location>
</feature>
<accession>A0A9Q0L8Z5</accession>
<dbReference type="GO" id="GO:0016887">
    <property type="term" value="F:ATP hydrolysis activity"/>
    <property type="evidence" value="ECO:0007669"/>
    <property type="project" value="InterPro"/>
</dbReference>
<evidence type="ECO:0000256" key="5">
    <source>
        <dbReference type="ARBA" id="ARBA00022741"/>
    </source>
</evidence>
<dbReference type="Proteomes" id="UP001149090">
    <property type="component" value="Unassembled WGS sequence"/>
</dbReference>
<dbReference type="Gene3D" id="3.40.50.1000">
    <property type="entry name" value="HAD superfamily/HAD-like"/>
    <property type="match status" value="1"/>
</dbReference>
<dbReference type="EMBL" id="JAPDFW010000114">
    <property type="protein sequence ID" value="KAJ5068552.1"/>
    <property type="molecule type" value="Genomic_DNA"/>
</dbReference>
<keyword evidence="5" id="KW-0547">Nucleotide-binding</keyword>
<feature type="repeat" description="RCC1" evidence="11">
    <location>
        <begin position="81"/>
        <end position="134"/>
    </location>
</feature>
<dbReference type="Pfam" id="PF00651">
    <property type="entry name" value="BTB"/>
    <property type="match status" value="1"/>
</dbReference>
<feature type="transmembrane region" description="Helical" evidence="13">
    <location>
        <begin position="725"/>
        <end position="745"/>
    </location>
</feature>
<keyword evidence="12" id="KW-0175">Coiled coil</keyword>
<dbReference type="Pfam" id="PF00415">
    <property type="entry name" value="RCC1"/>
    <property type="match status" value="2"/>
</dbReference>
<feature type="transmembrane region" description="Helical" evidence="13">
    <location>
        <begin position="1474"/>
        <end position="1491"/>
    </location>
</feature>
<dbReference type="InterPro" id="IPR008250">
    <property type="entry name" value="ATPase_P-typ_transduc_dom_A_sf"/>
</dbReference>
<evidence type="ECO:0000256" key="10">
    <source>
        <dbReference type="ARBA" id="ARBA00023136"/>
    </source>
</evidence>
<protein>
    <submittedName>
        <fullName evidence="15">Manganese-transporting atpase 13a1</fullName>
    </submittedName>
</protein>
<dbReference type="SUPFAM" id="SSF54695">
    <property type="entry name" value="POZ domain"/>
    <property type="match status" value="1"/>
</dbReference>
<dbReference type="GO" id="GO:0015662">
    <property type="term" value="F:P-type ion transporter activity"/>
    <property type="evidence" value="ECO:0007669"/>
    <property type="project" value="TreeGrafter"/>
</dbReference>
<dbReference type="GO" id="GO:0005524">
    <property type="term" value="F:ATP binding"/>
    <property type="evidence" value="ECO:0007669"/>
    <property type="project" value="UniProtKB-KW"/>
</dbReference>
<keyword evidence="10 13" id="KW-0472">Membrane</keyword>
<keyword evidence="3 13" id="KW-0812">Transmembrane</keyword>
<dbReference type="InterPro" id="IPR023214">
    <property type="entry name" value="HAD_sf"/>
</dbReference>
<evidence type="ECO:0000256" key="7">
    <source>
        <dbReference type="ARBA" id="ARBA00022842"/>
    </source>
</evidence>
<dbReference type="Pfam" id="PF00122">
    <property type="entry name" value="E1-E2_ATPase"/>
    <property type="match status" value="1"/>
</dbReference>
<feature type="domain" description="BTB" evidence="14">
    <location>
        <begin position="447"/>
        <end position="514"/>
    </location>
</feature>
<dbReference type="SUPFAM" id="SSF50985">
    <property type="entry name" value="RCC1/BLIP-II"/>
    <property type="match status" value="1"/>
</dbReference>
<dbReference type="PROSITE" id="PS00154">
    <property type="entry name" value="ATPASE_E1_E2"/>
    <property type="match status" value="1"/>
</dbReference>
<evidence type="ECO:0000256" key="3">
    <source>
        <dbReference type="ARBA" id="ARBA00022692"/>
    </source>
</evidence>
<gene>
    <name evidence="15" type="ORF">M0811_02494</name>
</gene>
<feature type="transmembrane region" description="Helical" evidence="13">
    <location>
        <begin position="1632"/>
        <end position="1655"/>
    </location>
</feature>
<dbReference type="InterPro" id="IPR044492">
    <property type="entry name" value="P_typ_ATPase_HD_dom"/>
</dbReference>
<evidence type="ECO:0000313" key="15">
    <source>
        <dbReference type="EMBL" id="KAJ5068552.1"/>
    </source>
</evidence>
<feature type="domain" description="BTB" evidence="14">
    <location>
        <begin position="347"/>
        <end position="404"/>
    </location>
</feature>
<feature type="transmembrane region" description="Helical" evidence="13">
    <location>
        <begin position="1557"/>
        <end position="1580"/>
    </location>
</feature>
<feature type="transmembrane region" description="Helical" evidence="13">
    <location>
        <begin position="751"/>
        <end position="769"/>
    </location>
</feature>
<feature type="transmembrane region" description="Helical" evidence="13">
    <location>
        <begin position="938"/>
        <end position="957"/>
    </location>
</feature>
<evidence type="ECO:0000313" key="16">
    <source>
        <dbReference type="Proteomes" id="UP001149090"/>
    </source>
</evidence>
<evidence type="ECO:0000256" key="13">
    <source>
        <dbReference type="SAM" id="Phobius"/>
    </source>
</evidence>
<keyword evidence="16" id="KW-1185">Reference proteome</keyword>
<feature type="coiled-coil region" evidence="12">
    <location>
        <begin position="1663"/>
        <end position="1693"/>
    </location>
</feature>
<evidence type="ECO:0000259" key="14">
    <source>
        <dbReference type="PROSITE" id="PS50097"/>
    </source>
</evidence>
<feature type="transmembrane region" description="Helical" evidence="13">
    <location>
        <begin position="1512"/>
        <end position="1537"/>
    </location>
</feature>
<comment type="caution">
    <text evidence="15">The sequence shown here is derived from an EMBL/GenBank/DDBJ whole genome shotgun (WGS) entry which is preliminary data.</text>
</comment>
<dbReference type="PROSITE" id="PS50097">
    <property type="entry name" value="BTB"/>
    <property type="match status" value="2"/>
</dbReference>
<dbReference type="NCBIfam" id="TIGR01657">
    <property type="entry name" value="P-ATPase-V"/>
    <property type="match status" value="1"/>
</dbReference>
<dbReference type="InterPro" id="IPR009091">
    <property type="entry name" value="RCC1/BLIP-II"/>
</dbReference>
<dbReference type="InterPro" id="IPR001757">
    <property type="entry name" value="P_typ_ATPase"/>
</dbReference>
<dbReference type="InterPro" id="IPR011333">
    <property type="entry name" value="SKP1/BTB/POZ_sf"/>
</dbReference>
<dbReference type="InterPro" id="IPR057255">
    <property type="entry name" value="2TM_P5A-ATPase"/>
</dbReference>
<dbReference type="GO" id="GO:0005789">
    <property type="term" value="C:endoplasmic reticulum membrane"/>
    <property type="evidence" value="ECO:0007669"/>
    <property type="project" value="TreeGrafter"/>
</dbReference>
<dbReference type="InterPro" id="IPR000408">
    <property type="entry name" value="Reg_chr_condens"/>
</dbReference>
<evidence type="ECO:0000256" key="6">
    <source>
        <dbReference type="ARBA" id="ARBA00022840"/>
    </source>
</evidence>
<dbReference type="InterPro" id="IPR023298">
    <property type="entry name" value="ATPase_P-typ_TM_dom_sf"/>
</dbReference>
<evidence type="ECO:0000256" key="1">
    <source>
        <dbReference type="ARBA" id="ARBA00004141"/>
    </source>
</evidence>
<dbReference type="SFLD" id="SFLDG00002">
    <property type="entry name" value="C1.7:_P-type_atpase_like"/>
    <property type="match status" value="1"/>
</dbReference>
<dbReference type="PROSITE" id="PS00626">
    <property type="entry name" value="RCC1_2"/>
    <property type="match status" value="1"/>
</dbReference>
<dbReference type="Gene3D" id="2.70.150.10">
    <property type="entry name" value="Calcium-transporting ATPase, cytoplasmic transduction domain A"/>
    <property type="match status" value="1"/>
</dbReference>
<dbReference type="SUPFAM" id="SSF81660">
    <property type="entry name" value="Metal cation-transporting ATPase, ATP-binding domain N"/>
    <property type="match status" value="1"/>
</dbReference>
<name>A0A9Q0L8Z5_ANAIG</name>
<dbReference type="OMA" id="LNIFCTE"/>
<dbReference type="SUPFAM" id="SSF81665">
    <property type="entry name" value="Calcium ATPase, transmembrane domain M"/>
    <property type="match status" value="1"/>
</dbReference>
<dbReference type="SUPFAM" id="SSF81653">
    <property type="entry name" value="Calcium ATPase, transduction domain A"/>
    <property type="match status" value="1"/>
</dbReference>
<dbReference type="CDD" id="cd18186">
    <property type="entry name" value="BTB_POZ_ZBTB_KLHL-like"/>
    <property type="match status" value="1"/>
</dbReference>
<dbReference type="PRINTS" id="PR00119">
    <property type="entry name" value="CATATPASE"/>
</dbReference>
<dbReference type="Gene3D" id="3.40.1110.10">
    <property type="entry name" value="Calcium-transporting ATPase, cytoplasmic domain N"/>
    <property type="match status" value="1"/>
</dbReference>
<dbReference type="SFLD" id="SFLDF00027">
    <property type="entry name" value="p-type_atpase"/>
    <property type="match status" value="1"/>
</dbReference>
<reference evidence="15" key="1">
    <citation type="submission" date="2022-10" db="EMBL/GenBank/DDBJ databases">
        <title>Novel sulphate-reducing endosymbionts in the free-living metamonad Anaeramoeba.</title>
        <authorList>
            <person name="Jerlstrom-Hultqvist J."/>
            <person name="Cepicka I."/>
            <person name="Gallot-Lavallee L."/>
            <person name="Salas-Leiva D."/>
            <person name="Curtis B.A."/>
            <person name="Zahonova K."/>
            <person name="Pipaliya S."/>
            <person name="Dacks J."/>
            <person name="Roger A.J."/>
        </authorList>
    </citation>
    <scope>NUCLEOTIDE SEQUENCE</scope>
    <source>
        <strain evidence="15">BMAN</strain>
    </source>
</reference>
<dbReference type="InterPro" id="IPR036412">
    <property type="entry name" value="HAD-like_sf"/>
</dbReference>
<keyword evidence="8" id="KW-1278">Translocase</keyword>
<dbReference type="InterPro" id="IPR006544">
    <property type="entry name" value="P-type_TPase_V"/>
</dbReference>
<dbReference type="InterPro" id="IPR059000">
    <property type="entry name" value="ATPase_P-type_domA"/>
</dbReference>
<dbReference type="GO" id="GO:0046872">
    <property type="term" value="F:metal ion binding"/>
    <property type="evidence" value="ECO:0007669"/>
    <property type="project" value="UniProtKB-KW"/>
</dbReference>
<dbReference type="SUPFAM" id="SSF56784">
    <property type="entry name" value="HAD-like"/>
    <property type="match status" value="1"/>
</dbReference>
<dbReference type="PROSITE" id="PS50012">
    <property type="entry name" value="RCC1_3"/>
    <property type="match status" value="3"/>
</dbReference>
<dbReference type="InterPro" id="IPR023299">
    <property type="entry name" value="ATPase_P-typ_cyto_dom_N"/>
</dbReference>
<keyword evidence="4" id="KW-0479">Metal-binding</keyword>
<keyword evidence="6" id="KW-0067">ATP-binding</keyword>
<dbReference type="PANTHER" id="PTHR45630">
    <property type="entry name" value="CATION-TRANSPORTING ATPASE-RELATED"/>
    <property type="match status" value="1"/>
</dbReference>
<dbReference type="InterPro" id="IPR018303">
    <property type="entry name" value="ATPase_P-typ_P_site"/>
</dbReference>
<dbReference type="GO" id="GO:0019829">
    <property type="term" value="F:ATPase-coupled monoatomic cation transmembrane transporter activity"/>
    <property type="evidence" value="ECO:0007669"/>
    <property type="project" value="TreeGrafter"/>
</dbReference>
<evidence type="ECO:0000256" key="11">
    <source>
        <dbReference type="PROSITE-ProRule" id="PRU00235"/>
    </source>
</evidence>
<organism evidence="15 16">
    <name type="scientific">Anaeramoeba ignava</name>
    <name type="common">Anaerobic marine amoeba</name>
    <dbReference type="NCBI Taxonomy" id="1746090"/>
    <lineage>
        <taxon>Eukaryota</taxon>
        <taxon>Metamonada</taxon>
        <taxon>Anaeramoebidae</taxon>
        <taxon>Anaeramoeba</taxon>
    </lineage>
</organism>
<proteinExistence type="inferred from homology"/>